<gene>
    <name evidence="2" type="ORF">BS50DRAFT_589219</name>
</gene>
<evidence type="ECO:0000313" key="2">
    <source>
        <dbReference type="EMBL" id="PSN66489.1"/>
    </source>
</evidence>
<dbReference type="Proteomes" id="UP000240883">
    <property type="component" value="Unassembled WGS sequence"/>
</dbReference>
<dbReference type="AlphaFoldDB" id="A0A2T2NM99"/>
<feature type="region of interest" description="Disordered" evidence="1">
    <location>
        <begin position="90"/>
        <end position="111"/>
    </location>
</feature>
<reference evidence="2 3" key="1">
    <citation type="journal article" date="2018" name="Front. Microbiol.">
        <title>Genome-Wide Analysis of Corynespora cassiicola Leaf Fall Disease Putative Effectors.</title>
        <authorList>
            <person name="Lopez D."/>
            <person name="Ribeiro S."/>
            <person name="Label P."/>
            <person name="Fumanal B."/>
            <person name="Venisse J.S."/>
            <person name="Kohler A."/>
            <person name="de Oliveira R.R."/>
            <person name="Labutti K."/>
            <person name="Lipzen A."/>
            <person name="Lail K."/>
            <person name="Bauer D."/>
            <person name="Ohm R.A."/>
            <person name="Barry K.W."/>
            <person name="Spatafora J."/>
            <person name="Grigoriev I.V."/>
            <person name="Martin F.M."/>
            <person name="Pujade-Renaud V."/>
        </authorList>
    </citation>
    <scope>NUCLEOTIDE SEQUENCE [LARGE SCALE GENOMIC DNA]</scope>
    <source>
        <strain evidence="2 3">Philippines</strain>
    </source>
</reference>
<feature type="region of interest" description="Disordered" evidence="1">
    <location>
        <begin position="180"/>
        <end position="239"/>
    </location>
</feature>
<evidence type="ECO:0000313" key="3">
    <source>
        <dbReference type="Proteomes" id="UP000240883"/>
    </source>
</evidence>
<dbReference type="EMBL" id="KZ678136">
    <property type="protein sequence ID" value="PSN66489.1"/>
    <property type="molecule type" value="Genomic_DNA"/>
</dbReference>
<keyword evidence="3" id="KW-1185">Reference proteome</keyword>
<accession>A0A2T2NM99</accession>
<proteinExistence type="predicted"/>
<protein>
    <submittedName>
        <fullName evidence="2">Uncharacterized protein</fullName>
    </submittedName>
</protein>
<feature type="region of interest" description="Disordered" evidence="1">
    <location>
        <begin position="349"/>
        <end position="368"/>
    </location>
</feature>
<sequence>MVLVDIDFCLQPYPVEHRSYLQTIPVEYRPRFKDANATFVPLGTAYACDEDNNVYKLIWKADRVPSAAHTDDYFETELVARDAILRPSYAASSSGQSTERDPSDSSSSPTRIKPYIWEDAIDYLEYYRSGLRRPFEQQQVQRMIDLAKRLDSKRPIFLVAKYDFVDETSSLRKLYETTNVEDESVDQLSPNRHDNLSESSVLETRETHHKYRHTSSSRVATCIPNSLPPPQNASSPAENDSIPVQYLEILESIVQLSIHLLKVPSVSPNSSDNRIKEIDDEIRDRLCKLWERQIAKCRKRKLQIRRANQLEMQRAKSIRTSTSRTIKVRSATRKHVKAENGSVKSTIIVDNEGKSETAGFRRPKKRDP</sequence>
<evidence type="ECO:0000256" key="1">
    <source>
        <dbReference type="SAM" id="MobiDB-lite"/>
    </source>
</evidence>
<organism evidence="2 3">
    <name type="scientific">Corynespora cassiicola Philippines</name>
    <dbReference type="NCBI Taxonomy" id="1448308"/>
    <lineage>
        <taxon>Eukaryota</taxon>
        <taxon>Fungi</taxon>
        <taxon>Dikarya</taxon>
        <taxon>Ascomycota</taxon>
        <taxon>Pezizomycotina</taxon>
        <taxon>Dothideomycetes</taxon>
        <taxon>Pleosporomycetidae</taxon>
        <taxon>Pleosporales</taxon>
        <taxon>Corynesporascaceae</taxon>
        <taxon>Corynespora</taxon>
    </lineage>
</organism>
<name>A0A2T2NM99_CORCC</name>